<dbReference type="EMBL" id="JAHWGI010001208">
    <property type="protein sequence ID" value="KAK3924964.1"/>
    <property type="molecule type" value="Genomic_DNA"/>
</dbReference>
<comment type="caution">
    <text evidence="1">The sequence shown here is derived from an EMBL/GenBank/DDBJ whole genome shotgun (WGS) entry which is preliminary data.</text>
</comment>
<reference evidence="1" key="2">
    <citation type="journal article" date="2023" name="BMC Genomics">
        <title>Pest status, molecular evolution, and epigenetic factors derived from the genome assembly of Frankliniella fusca, a thysanopteran phytovirus vector.</title>
        <authorList>
            <person name="Catto M.A."/>
            <person name="Labadie P.E."/>
            <person name="Jacobson A.L."/>
            <person name="Kennedy G.G."/>
            <person name="Srinivasan R."/>
            <person name="Hunt B.G."/>
        </authorList>
    </citation>
    <scope>NUCLEOTIDE SEQUENCE</scope>
    <source>
        <strain evidence="1">PL_HMW_Pooled</strain>
    </source>
</reference>
<gene>
    <name evidence="1" type="ORF">KUF71_013237</name>
</gene>
<dbReference type="AlphaFoldDB" id="A0AAE1LND1"/>
<keyword evidence="2" id="KW-1185">Reference proteome</keyword>
<protein>
    <submittedName>
        <fullName evidence="1">Protein zntD</fullName>
    </submittedName>
</protein>
<proteinExistence type="predicted"/>
<evidence type="ECO:0000313" key="2">
    <source>
        <dbReference type="Proteomes" id="UP001219518"/>
    </source>
</evidence>
<accession>A0AAE1LND1</accession>
<sequence>MNGKSILLHCTAWFSVIYPDLENGNKVKYANFISCMKPENVNSSGRDCSWIGVFGEGLFFECRCAHIFQTEGFS</sequence>
<reference evidence="1" key="1">
    <citation type="submission" date="2021-07" db="EMBL/GenBank/DDBJ databases">
        <authorList>
            <person name="Catto M.A."/>
            <person name="Jacobson A."/>
            <person name="Kennedy G."/>
            <person name="Labadie P."/>
            <person name="Hunt B.G."/>
            <person name="Srinivasan R."/>
        </authorList>
    </citation>
    <scope>NUCLEOTIDE SEQUENCE</scope>
    <source>
        <strain evidence="1">PL_HMW_Pooled</strain>
        <tissue evidence="1">Head</tissue>
    </source>
</reference>
<name>A0AAE1LND1_9NEOP</name>
<organism evidence="1 2">
    <name type="scientific">Frankliniella fusca</name>
    <dbReference type="NCBI Taxonomy" id="407009"/>
    <lineage>
        <taxon>Eukaryota</taxon>
        <taxon>Metazoa</taxon>
        <taxon>Ecdysozoa</taxon>
        <taxon>Arthropoda</taxon>
        <taxon>Hexapoda</taxon>
        <taxon>Insecta</taxon>
        <taxon>Pterygota</taxon>
        <taxon>Neoptera</taxon>
        <taxon>Paraneoptera</taxon>
        <taxon>Thysanoptera</taxon>
        <taxon>Terebrantia</taxon>
        <taxon>Thripoidea</taxon>
        <taxon>Thripidae</taxon>
        <taxon>Frankliniella</taxon>
    </lineage>
</organism>
<evidence type="ECO:0000313" key="1">
    <source>
        <dbReference type="EMBL" id="KAK3924964.1"/>
    </source>
</evidence>
<dbReference type="Proteomes" id="UP001219518">
    <property type="component" value="Unassembled WGS sequence"/>
</dbReference>